<name>A0A484RNF7_9ZZZZ</name>
<gene>
    <name evidence="1" type="ORF">BER1_3823</name>
    <name evidence="2" type="ORF">BER2_3792</name>
</gene>
<dbReference type="SUPFAM" id="SSF53850">
    <property type="entry name" value="Periplasmic binding protein-like II"/>
    <property type="match status" value="1"/>
</dbReference>
<dbReference type="AlphaFoldDB" id="A0A484RNF7"/>
<dbReference type="InterPro" id="IPR042100">
    <property type="entry name" value="Bug_dom1"/>
</dbReference>
<reference evidence="2" key="1">
    <citation type="submission" date="2019-03" db="EMBL/GenBank/DDBJ databases">
        <authorList>
            <person name="Danneels B."/>
        </authorList>
    </citation>
    <scope>NUCLEOTIDE SEQUENCE</scope>
</reference>
<evidence type="ECO:0000313" key="1">
    <source>
        <dbReference type="EMBL" id="VFR33260.1"/>
    </source>
</evidence>
<dbReference type="PANTHER" id="PTHR42928">
    <property type="entry name" value="TRICARBOXYLATE-BINDING PROTEIN"/>
    <property type="match status" value="1"/>
</dbReference>
<dbReference type="EMBL" id="CAADIE010000002">
    <property type="protein sequence ID" value="VFR33260.1"/>
    <property type="molecule type" value="Genomic_DNA"/>
</dbReference>
<protein>
    <submittedName>
        <fullName evidence="2">Tricarboxylate transport protein TctC</fullName>
    </submittedName>
</protein>
<dbReference type="CDD" id="cd13578">
    <property type="entry name" value="PBP2_Bug27"/>
    <property type="match status" value="1"/>
</dbReference>
<organism evidence="2">
    <name type="scientific">plant metagenome</name>
    <dbReference type="NCBI Taxonomy" id="1297885"/>
    <lineage>
        <taxon>unclassified sequences</taxon>
        <taxon>metagenomes</taxon>
        <taxon>organismal metagenomes</taxon>
    </lineage>
</organism>
<proteinExistence type="predicted"/>
<dbReference type="EMBL" id="CAADIH010000037">
    <property type="protein sequence ID" value="VFR51091.1"/>
    <property type="molecule type" value="Genomic_DNA"/>
</dbReference>
<dbReference type="Pfam" id="PF03401">
    <property type="entry name" value="TctC"/>
    <property type="match status" value="1"/>
</dbReference>
<evidence type="ECO:0000313" key="2">
    <source>
        <dbReference type="EMBL" id="VFR51091.1"/>
    </source>
</evidence>
<dbReference type="InterPro" id="IPR005064">
    <property type="entry name" value="BUG"/>
</dbReference>
<dbReference type="PANTHER" id="PTHR42928:SF5">
    <property type="entry name" value="BLR1237 PROTEIN"/>
    <property type="match status" value="1"/>
</dbReference>
<dbReference type="Gene3D" id="3.40.190.10">
    <property type="entry name" value="Periplasmic binding protein-like II"/>
    <property type="match status" value="1"/>
</dbReference>
<dbReference type="Gene3D" id="3.40.190.150">
    <property type="entry name" value="Bordetella uptake gene, domain 1"/>
    <property type="match status" value="1"/>
</dbReference>
<dbReference type="PIRSF" id="PIRSF017082">
    <property type="entry name" value="YflP"/>
    <property type="match status" value="1"/>
</dbReference>
<sequence length="326" mass="33867">MKSEIIRRGLAAVMAVAVGATAAPGIAAGYPDKPITLVFPWSTGSGIDAVTRVFAQKLGDELGQPVVVLSKPGSASTIGATYVQRAAPDGYTLLIGDGGTFAVTNSLRQTPVFDAVNDFTPVSLLVKTPYFVLTNAESSVNSLSDFVSRAKAEPESIAYGNVGVGSLAHLATEDFAVKAGIKLTAVPYKGSGEVLSALLGNHIQFSYTGGALTHIRSGKVKGLAVTSAQRIAAAPELPTVREATGVDSVAEAWWAIVAPRGTPEPIVQRLNAAIGKVAAQPDLQAQFADWGFVFGASTPEQVTTRIQAETARWKQVIQVAGVPPID</sequence>
<accession>A0A484RNF7</accession>